<reference evidence="3" key="1">
    <citation type="submission" date="2022-10" db="EMBL/GenBank/DDBJ databases">
        <title>The complete genomes of actinobacterial strains from the NBC collection.</title>
        <authorList>
            <person name="Joergensen T.S."/>
            <person name="Alvarez Arevalo M."/>
            <person name="Sterndorff E.B."/>
            <person name="Faurdal D."/>
            <person name="Vuksanovic O."/>
            <person name="Mourched A.-S."/>
            <person name="Charusanti P."/>
            <person name="Shaw S."/>
            <person name="Blin K."/>
            <person name="Weber T."/>
        </authorList>
    </citation>
    <scope>NUCLEOTIDE SEQUENCE</scope>
    <source>
        <strain evidence="3">NBC_00119</strain>
    </source>
</reference>
<accession>A0AAU1UAL0</accession>
<organism evidence="3">
    <name type="scientific">Streptomyces sp. NBC_00119</name>
    <dbReference type="NCBI Taxonomy" id="2975659"/>
    <lineage>
        <taxon>Bacteria</taxon>
        <taxon>Bacillati</taxon>
        <taxon>Actinomycetota</taxon>
        <taxon>Actinomycetes</taxon>
        <taxon>Kitasatosporales</taxon>
        <taxon>Streptomycetaceae</taxon>
        <taxon>Streptomyces</taxon>
    </lineage>
</organism>
<feature type="transmembrane region" description="Helical" evidence="2">
    <location>
        <begin position="116"/>
        <end position="135"/>
    </location>
</feature>
<name>A0AAU1UAL0_9ACTN</name>
<dbReference type="AlphaFoldDB" id="A0AAU1UAL0"/>
<feature type="transmembrane region" description="Helical" evidence="2">
    <location>
        <begin position="49"/>
        <end position="71"/>
    </location>
</feature>
<evidence type="ECO:0000256" key="1">
    <source>
        <dbReference type="SAM" id="MobiDB-lite"/>
    </source>
</evidence>
<keyword evidence="2" id="KW-0812">Transmembrane</keyword>
<feature type="region of interest" description="Disordered" evidence="1">
    <location>
        <begin position="140"/>
        <end position="221"/>
    </location>
</feature>
<protein>
    <submittedName>
        <fullName evidence="3">Uncharacterized protein</fullName>
    </submittedName>
</protein>
<keyword evidence="2" id="KW-1133">Transmembrane helix</keyword>
<feature type="transmembrane region" description="Helical" evidence="2">
    <location>
        <begin position="78"/>
        <end position="96"/>
    </location>
</feature>
<gene>
    <name evidence="3" type="ORF">OHU69_28220</name>
</gene>
<keyword evidence="2" id="KW-0472">Membrane</keyword>
<evidence type="ECO:0000313" key="3">
    <source>
        <dbReference type="EMBL" id="WTS14590.1"/>
    </source>
</evidence>
<sequence>MVRNVLGSILALLGATAAVSSPFRAWYDGRHGRYYRLGDLFTGAGVTDARATLFGSLLLPFAVAAAATLIGIVLRSRLLVACAGVVVLAFTVLWIVRVGQAEGRMVVAGDGSGLGLGVAGAVVGGALLLLGAAVMSGRQKRQPRLPEYADQGYPGDSGPEPTHFTDPVPPPAPTLDGPQHTLEGPMQPYADQPPYPDPPYEEPPYEEGQQGHPGGRPGDKP</sequence>
<feature type="compositionally biased region" description="Gly residues" evidence="1">
    <location>
        <begin position="211"/>
        <end position="221"/>
    </location>
</feature>
<dbReference type="EMBL" id="CP108195">
    <property type="protein sequence ID" value="WTS14590.1"/>
    <property type="molecule type" value="Genomic_DNA"/>
</dbReference>
<evidence type="ECO:0000256" key="2">
    <source>
        <dbReference type="SAM" id="Phobius"/>
    </source>
</evidence>
<proteinExistence type="predicted"/>